<dbReference type="OrthoDB" id="972532at2759"/>
<proteinExistence type="predicted"/>
<keyword evidence="6" id="KW-1185">Reference proteome</keyword>
<feature type="region of interest" description="Disordered" evidence="3">
    <location>
        <begin position="1"/>
        <end position="29"/>
    </location>
</feature>
<gene>
    <name evidence="5" type="ORF">Cgig2_026469</name>
</gene>
<dbReference type="PANTHER" id="PTHR22838:SF0">
    <property type="entry name" value="WD REPEAT-CONTAINING PROTEIN 26"/>
    <property type="match status" value="1"/>
</dbReference>
<protein>
    <recommendedName>
        <fullName evidence="4">CTLH domain-containing protein</fullName>
    </recommendedName>
</protein>
<feature type="domain" description="CTLH" evidence="4">
    <location>
        <begin position="106"/>
        <end position="154"/>
    </location>
</feature>
<dbReference type="InterPro" id="IPR006594">
    <property type="entry name" value="LisH"/>
</dbReference>
<evidence type="ECO:0000313" key="5">
    <source>
        <dbReference type="EMBL" id="KAJ8425141.1"/>
    </source>
</evidence>
<keyword evidence="2" id="KW-0677">Repeat</keyword>
<comment type="caution">
    <text evidence="5">The sequence shown here is derived from an EMBL/GenBank/DDBJ whole genome shotgun (WGS) entry which is preliminary data.</text>
</comment>
<evidence type="ECO:0000256" key="3">
    <source>
        <dbReference type="SAM" id="MobiDB-lite"/>
    </source>
</evidence>
<sequence length="463" mass="51053">MGGEEDGLPPSKRLRTYSGGSSSLLSGSTAEEQPLAAALLRDSMARPLECQGQEEMVGSRGVIKRIEFVRLISDALCALGYKRSSACLEEESDIPLRSADVSLLMQHVLEGSWDEGASALHKIGLEDETIIKPAKFLILEQKFLELLEDGKTMDALKTLRSEISPLHIRTKRVHELSACLLSHSVHQNGFSCNESLKAKLRSEVLDELQKLLPPTVMVPERRLEHLVEQALNLQRGACIFHNSSDWEMSLYGDHHCGRDNIPHRTSQGKRTFVIFPAGWNEKGWAKIYDALSEIVNFAFLGTSGALRRPLHQVTLAYGVVPPPLLPPPPSGCCPKCGFTGEPECFLRSVPHIAATKSSRKVNEAVEELPFSKLMQMDRRKQRVVTELGLRASSSVSTQVYCRCNSVGNTRNRVCESKGSRSDGRVSVCANWPLDALFVRETDSPSSDAAKSFDPALFEAKICG</sequence>
<dbReference type="AlphaFoldDB" id="A0A9Q1GQN7"/>
<keyword evidence="1" id="KW-0853">WD repeat</keyword>
<feature type="compositionally biased region" description="Low complexity" evidence="3">
    <location>
        <begin position="18"/>
        <end position="28"/>
    </location>
</feature>
<dbReference type="Pfam" id="PF23627">
    <property type="entry name" value="LisH_WDR26"/>
    <property type="match status" value="1"/>
</dbReference>
<dbReference type="EMBL" id="JAKOGI010001536">
    <property type="protein sequence ID" value="KAJ8425141.1"/>
    <property type="molecule type" value="Genomic_DNA"/>
</dbReference>
<accession>A0A9Q1GQN7</accession>
<evidence type="ECO:0000313" key="6">
    <source>
        <dbReference type="Proteomes" id="UP001153076"/>
    </source>
</evidence>
<evidence type="ECO:0000256" key="2">
    <source>
        <dbReference type="ARBA" id="ARBA00022737"/>
    </source>
</evidence>
<dbReference type="Proteomes" id="UP001153076">
    <property type="component" value="Unassembled WGS sequence"/>
</dbReference>
<evidence type="ECO:0000259" key="4">
    <source>
        <dbReference type="PROSITE" id="PS50897"/>
    </source>
</evidence>
<dbReference type="InterPro" id="IPR051350">
    <property type="entry name" value="WD_repeat-ST_regulator"/>
</dbReference>
<dbReference type="PANTHER" id="PTHR22838">
    <property type="entry name" value="WD REPEAT PROTEIN 26-RELATED"/>
    <property type="match status" value="1"/>
</dbReference>
<organism evidence="5 6">
    <name type="scientific">Carnegiea gigantea</name>
    <dbReference type="NCBI Taxonomy" id="171969"/>
    <lineage>
        <taxon>Eukaryota</taxon>
        <taxon>Viridiplantae</taxon>
        <taxon>Streptophyta</taxon>
        <taxon>Embryophyta</taxon>
        <taxon>Tracheophyta</taxon>
        <taxon>Spermatophyta</taxon>
        <taxon>Magnoliopsida</taxon>
        <taxon>eudicotyledons</taxon>
        <taxon>Gunneridae</taxon>
        <taxon>Pentapetalae</taxon>
        <taxon>Caryophyllales</taxon>
        <taxon>Cactineae</taxon>
        <taxon>Cactaceae</taxon>
        <taxon>Cactoideae</taxon>
        <taxon>Echinocereeae</taxon>
        <taxon>Carnegiea</taxon>
    </lineage>
</organism>
<name>A0A9Q1GQN7_9CARY</name>
<evidence type="ECO:0000256" key="1">
    <source>
        <dbReference type="ARBA" id="ARBA00022574"/>
    </source>
</evidence>
<dbReference type="PROSITE" id="PS50896">
    <property type="entry name" value="LISH"/>
    <property type="match status" value="1"/>
</dbReference>
<reference evidence="5" key="1">
    <citation type="submission" date="2022-04" db="EMBL/GenBank/DDBJ databases">
        <title>Carnegiea gigantea Genome sequencing and assembly v2.</title>
        <authorList>
            <person name="Copetti D."/>
            <person name="Sanderson M.J."/>
            <person name="Burquez A."/>
            <person name="Wojciechowski M.F."/>
        </authorList>
    </citation>
    <scope>NUCLEOTIDE SEQUENCE</scope>
    <source>
        <strain evidence="5">SGP5-SGP5p</strain>
        <tissue evidence="5">Aerial part</tissue>
    </source>
</reference>
<dbReference type="PROSITE" id="PS50897">
    <property type="entry name" value="CTLH"/>
    <property type="match status" value="1"/>
</dbReference>
<dbReference type="InterPro" id="IPR006595">
    <property type="entry name" value="CTLH_C"/>
</dbReference>